<sequence length="171" mass="20307">MFRIIIATLLSATRIGAYYSATVLVKYILKLKFLIVICLFLVKITELFDKCKDKLTKRALVLGPPGIGKTTFCQYIAYKWSKYELFQQFKCLIYIRLRNLTSKLYPLRSSESYSLTDIIERECFRTYPLENHEERNVLKHMLDDASNVLWLLDGYDELNVPDHLDWFMRER</sequence>
<dbReference type="Proteomes" id="UP000676336">
    <property type="component" value="Unassembled WGS sequence"/>
</dbReference>
<dbReference type="InterPro" id="IPR027417">
    <property type="entry name" value="P-loop_NTPase"/>
</dbReference>
<feature type="non-terminal residue" evidence="3">
    <location>
        <position position="1"/>
    </location>
</feature>
<dbReference type="EMBL" id="CAJOBI010341298">
    <property type="protein sequence ID" value="CAF5213259.1"/>
    <property type="molecule type" value="Genomic_DNA"/>
</dbReference>
<feature type="domain" description="NACHT" evidence="2">
    <location>
        <begin position="57"/>
        <end position="158"/>
    </location>
</feature>
<dbReference type="Pfam" id="PF05729">
    <property type="entry name" value="NACHT"/>
    <property type="match status" value="1"/>
</dbReference>
<proteinExistence type="predicted"/>
<feature type="non-terminal residue" evidence="3">
    <location>
        <position position="171"/>
    </location>
</feature>
<dbReference type="SUPFAM" id="SSF52540">
    <property type="entry name" value="P-loop containing nucleoside triphosphate hydrolases"/>
    <property type="match status" value="1"/>
</dbReference>
<organism evidence="3 4">
    <name type="scientific">Rotaria magnacalcarata</name>
    <dbReference type="NCBI Taxonomy" id="392030"/>
    <lineage>
        <taxon>Eukaryota</taxon>
        <taxon>Metazoa</taxon>
        <taxon>Spiralia</taxon>
        <taxon>Gnathifera</taxon>
        <taxon>Rotifera</taxon>
        <taxon>Eurotatoria</taxon>
        <taxon>Bdelloidea</taxon>
        <taxon>Philodinida</taxon>
        <taxon>Philodinidae</taxon>
        <taxon>Rotaria</taxon>
    </lineage>
</organism>
<dbReference type="PROSITE" id="PS50837">
    <property type="entry name" value="NACHT"/>
    <property type="match status" value="1"/>
</dbReference>
<keyword evidence="1" id="KW-1133">Transmembrane helix</keyword>
<feature type="transmembrane region" description="Helical" evidence="1">
    <location>
        <begin position="27"/>
        <end position="48"/>
    </location>
</feature>
<accession>A0A8S3J4F0</accession>
<dbReference type="PANTHER" id="PTHR46844">
    <property type="entry name" value="SLR5058 PROTEIN"/>
    <property type="match status" value="1"/>
</dbReference>
<reference evidence="3" key="1">
    <citation type="submission" date="2021-02" db="EMBL/GenBank/DDBJ databases">
        <authorList>
            <person name="Nowell W R."/>
        </authorList>
    </citation>
    <scope>NUCLEOTIDE SEQUENCE</scope>
</reference>
<gene>
    <name evidence="3" type="ORF">SMN809_LOCUS78976</name>
</gene>
<dbReference type="InterPro" id="IPR007111">
    <property type="entry name" value="NACHT_NTPase"/>
</dbReference>
<evidence type="ECO:0000313" key="3">
    <source>
        <dbReference type="EMBL" id="CAF5213259.1"/>
    </source>
</evidence>
<keyword evidence="1" id="KW-0472">Membrane</keyword>
<name>A0A8S3J4F0_9BILA</name>
<evidence type="ECO:0000256" key="1">
    <source>
        <dbReference type="SAM" id="Phobius"/>
    </source>
</evidence>
<evidence type="ECO:0000259" key="2">
    <source>
        <dbReference type="PROSITE" id="PS50837"/>
    </source>
</evidence>
<comment type="caution">
    <text evidence="3">The sequence shown here is derived from an EMBL/GenBank/DDBJ whole genome shotgun (WGS) entry which is preliminary data.</text>
</comment>
<keyword evidence="1" id="KW-0812">Transmembrane</keyword>
<protein>
    <recommendedName>
        <fullName evidence="2">NACHT domain-containing protein</fullName>
    </recommendedName>
</protein>
<dbReference type="AlphaFoldDB" id="A0A8S3J4F0"/>
<dbReference type="PANTHER" id="PTHR46844:SF1">
    <property type="entry name" value="SLR5058 PROTEIN"/>
    <property type="match status" value="1"/>
</dbReference>
<evidence type="ECO:0000313" key="4">
    <source>
        <dbReference type="Proteomes" id="UP000676336"/>
    </source>
</evidence>
<dbReference type="Gene3D" id="3.40.50.300">
    <property type="entry name" value="P-loop containing nucleotide triphosphate hydrolases"/>
    <property type="match status" value="1"/>
</dbReference>